<dbReference type="GO" id="GO:0004765">
    <property type="term" value="F:shikimate kinase activity"/>
    <property type="evidence" value="ECO:0007669"/>
    <property type="project" value="UniProtKB-UniRule"/>
</dbReference>
<dbReference type="GO" id="GO:0008652">
    <property type="term" value="P:amino acid biosynthetic process"/>
    <property type="evidence" value="ECO:0007669"/>
    <property type="project" value="UniProtKB-KW"/>
</dbReference>
<feature type="binding site" evidence="7">
    <location>
        <begin position="17"/>
        <end position="22"/>
    </location>
    <ligand>
        <name>ATP</name>
        <dbReference type="ChEBI" id="CHEBI:30616"/>
    </ligand>
</feature>
<keyword evidence="6 7" id="KW-0057">Aromatic amino acid biosynthesis</keyword>
<dbReference type="KEGG" id="bhc:JFL75_01350"/>
<dbReference type="SUPFAM" id="SSF52540">
    <property type="entry name" value="P-loop containing nucleoside triphosphate hydrolases"/>
    <property type="match status" value="1"/>
</dbReference>
<dbReference type="GO" id="GO:0005829">
    <property type="term" value="C:cytosol"/>
    <property type="evidence" value="ECO:0007669"/>
    <property type="project" value="TreeGrafter"/>
</dbReference>
<dbReference type="Proteomes" id="UP000595917">
    <property type="component" value="Chromosome"/>
</dbReference>
<evidence type="ECO:0000256" key="6">
    <source>
        <dbReference type="ARBA" id="ARBA00023141"/>
    </source>
</evidence>
<dbReference type="PRINTS" id="PR01100">
    <property type="entry name" value="SHIKIMTKNASE"/>
</dbReference>
<dbReference type="GO" id="GO:0009423">
    <property type="term" value="P:chorismate biosynthetic process"/>
    <property type="evidence" value="ECO:0007669"/>
    <property type="project" value="UniProtKB-UniRule"/>
</dbReference>
<evidence type="ECO:0000256" key="5">
    <source>
        <dbReference type="ARBA" id="ARBA00022840"/>
    </source>
</evidence>
<dbReference type="PANTHER" id="PTHR21087">
    <property type="entry name" value="SHIKIMATE KINASE"/>
    <property type="match status" value="1"/>
</dbReference>
<evidence type="ECO:0000256" key="3">
    <source>
        <dbReference type="ARBA" id="ARBA00022741"/>
    </source>
</evidence>
<comment type="pathway">
    <text evidence="7">Metabolic intermediate biosynthesis; chorismate biosynthesis; chorismate from D-erythrose 4-phosphate and phosphoenolpyruvate: step 5/7.</text>
</comment>
<dbReference type="GO" id="GO:0009073">
    <property type="term" value="P:aromatic amino acid family biosynthetic process"/>
    <property type="evidence" value="ECO:0007669"/>
    <property type="project" value="UniProtKB-KW"/>
</dbReference>
<dbReference type="Gene3D" id="3.40.50.300">
    <property type="entry name" value="P-loop containing nucleotide triphosphate hydrolases"/>
    <property type="match status" value="1"/>
</dbReference>
<dbReference type="HAMAP" id="MF_00109">
    <property type="entry name" value="Shikimate_kinase"/>
    <property type="match status" value="1"/>
</dbReference>
<feature type="binding site" evidence="7">
    <location>
        <position position="21"/>
    </location>
    <ligand>
        <name>Mg(2+)</name>
        <dbReference type="ChEBI" id="CHEBI:18420"/>
    </ligand>
</feature>
<comment type="subcellular location">
    <subcellularLocation>
        <location evidence="7">Cytoplasm</location>
    </subcellularLocation>
</comment>
<dbReference type="EC" id="2.7.1.71" evidence="7"/>
<keyword evidence="1 7" id="KW-0028">Amino-acid biosynthesis</keyword>
<organism evidence="8 9">
    <name type="scientific">Breznakiella homolactica</name>
    <dbReference type="NCBI Taxonomy" id="2798577"/>
    <lineage>
        <taxon>Bacteria</taxon>
        <taxon>Pseudomonadati</taxon>
        <taxon>Spirochaetota</taxon>
        <taxon>Spirochaetia</taxon>
        <taxon>Spirochaetales</taxon>
        <taxon>Breznakiellaceae</taxon>
        <taxon>Breznakiella</taxon>
    </lineage>
</organism>
<evidence type="ECO:0000256" key="2">
    <source>
        <dbReference type="ARBA" id="ARBA00022679"/>
    </source>
</evidence>
<dbReference type="RefSeq" id="WP_215626895.1">
    <property type="nucleotide sequence ID" value="NZ_CP067089.2"/>
</dbReference>
<dbReference type="EMBL" id="CP067089">
    <property type="protein sequence ID" value="QQO09592.1"/>
    <property type="molecule type" value="Genomic_DNA"/>
</dbReference>
<dbReference type="InterPro" id="IPR027417">
    <property type="entry name" value="P-loop_NTPase"/>
</dbReference>
<dbReference type="UniPathway" id="UPA00053">
    <property type="reaction ID" value="UER00088"/>
</dbReference>
<dbReference type="GO" id="GO:0000287">
    <property type="term" value="F:magnesium ion binding"/>
    <property type="evidence" value="ECO:0007669"/>
    <property type="project" value="UniProtKB-UniRule"/>
</dbReference>
<keyword evidence="3 7" id="KW-0547">Nucleotide-binding</keyword>
<evidence type="ECO:0000256" key="4">
    <source>
        <dbReference type="ARBA" id="ARBA00022777"/>
    </source>
</evidence>
<accession>A0A7T7XNP8</accession>
<comment type="caution">
    <text evidence="7">Lacks conserved residue(s) required for the propagation of feature annotation.</text>
</comment>
<dbReference type="PANTHER" id="PTHR21087:SF16">
    <property type="entry name" value="SHIKIMATE KINASE 1, CHLOROPLASTIC"/>
    <property type="match status" value="1"/>
</dbReference>
<keyword evidence="7" id="KW-0963">Cytoplasm</keyword>
<dbReference type="AlphaFoldDB" id="A0A7T7XNP8"/>
<keyword evidence="4 7" id="KW-0418">Kinase</keyword>
<keyword evidence="9" id="KW-1185">Reference proteome</keyword>
<name>A0A7T7XNP8_9SPIR</name>
<comment type="subunit">
    <text evidence="7">Monomer.</text>
</comment>
<dbReference type="Pfam" id="PF01202">
    <property type="entry name" value="SKI"/>
    <property type="match status" value="1"/>
</dbReference>
<comment type="function">
    <text evidence="7">Catalyzes the specific phosphorylation of the 3-hydroxyl group of shikimic acid using ATP as a cosubstrate.</text>
</comment>
<keyword evidence="2 7" id="KW-0808">Transferase</keyword>
<gene>
    <name evidence="7" type="primary">aroK</name>
    <name evidence="8" type="ORF">JFL75_01350</name>
</gene>
<evidence type="ECO:0000313" key="8">
    <source>
        <dbReference type="EMBL" id="QQO09592.1"/>
    </source>
</evidence>
<evidence type="ECO:0000256" key="7">
    <source>
        <dbReference type="HAMAP-Rule" id="MF_00109"/>
    </source>
</evidence>
<dbReference type="GO" id="GO:0005524">
    <property type="term" value="F:ATP binding"/>
    <property type="evidence" value="ECO:0007669"/>
    <property type="project" value="UniProtKB-UniRule"/>
</dbReference>
<dbReference type="InterPro" id="IPR031322">
    <property type="entry name" value="Shikimate/glucono_kinase"/>
</dbReference>
<reference evidence="8" key="1">
    <citation type="submission" date="2021-01" db="EMBL/GenBank/DDBJ databases">
        <title>Description of Breznakiella homolactica.</title>
        <authorList>
            <person name="Song Y."/>
            <person name="Brune A."/>
        </authorList>
    </citation>
    <scope>NUCLEOTIDE SEQUENCE</scope>
    <source>
        <strain evidence="8">RmG30</strain>
    </source>
</reference>
<feature type="binding site" evidence="7">
    <location>
        <position position="150"/>
    </location>
    <ligand>
        <name>substrate</name>
    </ligand>
</feature>
<feature type="binding site" evidence="7">
    <location>
        <position position="89"/>
    </location>
    <ligand>
        <name>substrate</name>
    </ligand>
</feature>
<keyword evidence="7" id="KW-0479">Metal-binding</keyword>
<dbReference type="InterPro" id="IPR000623">
    <property type="entry name" value="Shikimate_kinase/TSH1"/>
</dbReference>
<keyword evidence="7" id="KW-0460">Magnesium</keyword>
<comment type="catalytic activity">
    <reaction evidence="7">
        <text>shikimate + ATP = 3-phosphoshikimate + ADP + H(+)</text>
        <dbReference type="Rhea" id="RHEA:13121"/>
        <dbReference type="ChEBI" id="CHEBI:15378"/>
        <dbReference type="ChEBI" id="CHEBI:30616"/>
        <dbReference type="ChEBI" id="CHEBI:36208"/>
        <dbReference type="ChEBI" id="CHEBI:145989"/>
        <dbReference type="ChEBI" id="CHEBI:456216"/>
        <dbReference type="EC" id="2.7.1.71"/>
    </reaction>
</comment>
<sequence>MGKKPTSVIIALTGPKHCGKTETGKALADLSGGTFLDLDTVAEELSGISPRELYKKGRDLFQEAETGAVSEVLRRASEDPGLYIIAAGGGIIDNRRAFETLKQSAVLVYLDIIEETAWKRIEAASSGGLPAFLEGAENPKQAHGELHRRRSGLYKNHAEITLSAENKDPAGISAEIWDIIKVRYL</sequence>
<evidence type="ECO:0000313" key="9">
    <source>
        <dbReference type="Proteomes" id="UP000595917"/>
    </source>
</evidence>
<comment type="similarity">
    <text evidence="7">Belongs to the shikimate kinase family.</text>
</comment>
<keyword evidence="5 7" id="KW-0067">ATP-binding</keyword>
<feature type="binding site" evidence="7">
    <location>
        <position position="39"/>
    </location>
    <ligand>
        <name>substrate</name>
    </ligand>
</feature>
<proteinExistence type="inferred from homology"/>
<comment type="cofactor">
    <cofactor evidence="7">
        <name>Mg(2+)</name>
        <dbReference type="ChEBI" id="CHEBI:18420"/>
    </cofactor>
    <text evidence="7">Binds 1 Mg(2+) ion per subunit.</text>
</comment>
<protein>
    <recommendedName>
        <fullName evidence="7">Shikimate kinase</fullName>
        <shortName evidence="7">SK</shortName>
        <ecNumber evidence="7">2.7.1.71</ecNumber>
    </recommendedName>
</protein>
<evidence type="ECO:0000256" key="1">
    <source>
        <dbReference type="ARBA" id="ARBA00022605"/>
    </source>
</evidence>